<organism evidence="1 2">
    <name type="scientific">Collimonas arenae</name>
    <dbReference type="NCBI Taxonomy" id="279058"/>
    <lineage>
        <taxon>Bacteria</taxon>
        <taxon>Pseudomonadati</taxon>
        <taxon>Pseudomonadota</taxon>
        <taxon>Betaproteobacteria</taxon>
        <taxon>Burkholderiales</taxon>
        <taxon>Oxalobacteraceae</taxon>
        <taxon>Collimonas</taxon>
    </lineage>
</organism>
<keyword evidence="2" id="KW-1185">Reference proteome</keyword>
<dbReference type="KEGG" id="care:LT85_4867"/>
<sequence>MMATELQAGAPSIQSEALTILSTQPWQSTGVTIPPSVEVMIVYQNGLWTADPDTNGGKPYDAAGCPGLLVPTNQTNYPITGVQMGALVGRLNGGAPFLIGNGPYTIISAAGGALDLCINDDITGHYGAGLKDNRGNVNVFIYPMNTPPDTGTPLAHDPAQISPAVPASQLGGLSQLIGTWTNQNLGDSNQGGPQAPFSYNVMPLPQVDPSSPTGYILKNFTYYEELTFTAIHGNAPNRGGIGQQVAYALFYEQRVYFAEGPNKDALIHAENGSLLLLLDSTQPLGPYGNGDRYGLGNQVVKNSVPPTQPYNLVKQVSVPHGNSILALGAYSQANAGPGMPLIPSVSPLPQGVPTVQYTVDDPVTNPQPSLTANPNQVLVNALLLRPCTNFLRLSMSTANGTGAVTNIGYEQQHANVSRYDFNYWLESFDGSGNYTQLQYSQTITLQIPINGKTVSFPHVTANTLTKVKGS</sequence>
<dbReference type="AlphaFoldDB" id="A0A0A1FJW0"/>
<name>A0A0A1FJW0_9BURK</name>
<evidence type="ECO:0000313" key="1">
    <source>
        <dbReference type="EMBL" id="AIY44025.1"/>
    </source>
</evidence>
<dbReference type="InterPro" id="IPR047975">
    <property type="entry name" value="Heme_bind_FMP"/>
</dbReference>
<dbReference type="EMBL" id="CP009962">
    <property type="protein sequence ID" value="AIY44025.1"/>
    <property type="molecule type" value="Genomic_DNA"/>
</dbReference>
<dbReference type="Proteomes" id="UP000030302">
    <property type="component" value="Chromosome"/>
</dbReference>
<evidence type="ECO:0000313" key="2">
    <source>
        <dbReference type="Proteomes" id="UP000030302"/>
    </source>
</evidence>
<proteinExistence type="predicted"/>
<dbReference type="STRING" id="279058.LT85_4867"/>
<protein>
    <submittedName>
        <fullName evidence="1">Oligopeptide ABC transporter</fullName>
    </submittedName>
</protein>
<dbReference type="RefSeq" id="WP_216595037.1">
    <property type="nucleotide sequence ID" value="NZ_CP009962.1"/>
</dbReference>
<reference evidence="2" key="1">
    <citation type="journal article" date="2014" name="Soil Biol. Biochem.">
        <title>Structure and function of bacterial communities in ageing soils: Insights from the Mendocino ecological staircase.</title>
        <authorList>
            <person name="Uroz S."/>
            <person name="Tech J.J."/>
            <person name="Sawaya N.A."/>
            <person name="Frey-Klett P."/>
            <person name="Leveau J.H.J."/>
        </authorList>
    </citation>
    <scope>NUCLEOTIDE SEQUENCE [LARGE SCALE GENOMIC DNA]</scope>
    <source>
        <strain evidence="2">Cal35</strain>
    </source>
</reference>
<dbReference type="HOGENOM" id="CLU_046247_0_0_4"/>
<dbReference type="Gene3D" id="2.60.120.430">
    <property type="entry name" value="Galactose-binding lectin"/>
    <property type="match status" value="1"/>
</dbReference>
<dbReference type="NCBIfam" id="NF040572">
    <property type="entry name" value="heme_bind_FMP"/>
    <property type="match status" value="1"/>
</dbReference>
<gene>
    <name evidence="1" type="primary">oppA</name>
    <name evidence="1" type="ORF">LT85_4867</name>
</gene>
<accession>A0A0A1FJW0</accession>